<feature type="domain" description="Smr" evidence="1">
    <location>
        <begin position="119"/>
        <end position="179"/>
    </location>
</feature>
<protein>
    <submittedName>
        <fullName evidence="2">Smr/MutS family protein</fullName>
    </submittedName>
</protein>
<dbReference type="Proteomes" id="UP001597344">
    <property type="component" value="Unassembled WGS sequence"/>
</dbReference>
<reference evidence="3" key="1">
    <citation type="journal article" date="2019" name="Int. J. Syst. Evol. Microbiol.">
        <title>The Global Catalogue of Microorganisms (GCM) 10K type strain sequencing project: providing services to taxonomists for standard genome sequencing and annotation.</title>
        <authorList>
            <consortium name="The Broad Institute Genomics Platform"/>
            <consortium name="The Broad Institute Genome Sequencing Center for Infectious Disease"/>
            <person name="Wu L."/>
            <person name="Ma J."/>
        </authorList>
    </citation>
    <scope>NUCLEOTIDE SEQUENCE [LARGE SCALE GENOMIC DNA]</scope>
    <source>
        <strain evidence="3">DT92</strain>
    </source>
</reference>
<dbReference type="InterPro" id="IPR036063">
    <property type="entry name" value="Smr_dom_sf"/>
</dbReference>
<gene>
    <name evidence="2" type="ORF">ACFSJT_18960</name>
</gene>
<evidence type="ECO:0000313" key="3">
    <source>
        <dbReference type="Proteomes" id="UP001597344"/>
    </source>
</evidence>
<name>A0ABW5B0X1_9FLAO</name>
<keyword evidence="3" id="KW-1185">Reference proteome</keyword>
<dbReference type="InterPro" id="IPR002625">
    <property type="entry name" value="Smr_dom"/>
</dbReference>
<proteinExistence type="predicted"/>
<evidence type="ECO:0000259" key="1">
    <source>
        <dbReference type="Pfam" id="PF01713"/>
    </source>
</evidence>
<organism evidence="2 3">
    <name type="scientific">Aquimarina celericrescens</name>
    <dbReference type="NCBI Taxonomy" id="1964542"/>
    <lineage>
        <taxon>Bacteria</taxon>
        <taxon>Pseudomonadati</taxon>
        <taxon>Bacteroidota</taxon>
        <taxon>Flavobacteriia</taxon>
        <taxon>Flavobacteriales</taxon>
        <taxon>Flavobacteriaceae</taxon>
        <taxon>Aquimarina</taxon>
    </lineage>
</organism>
<comment type="caution">
    <text evidence="2">The sequence shown here is derived from an EMBL/GenBank/DDBJ whole genome shotgun (WGS) entry which is preliminary data.</text>
</comment>
<sequence>MSMIKVGDKVSVLDEPLSGKVISIDSDEITITTEDGFDLTFSKQEVVKIESGEMTIPSFEEVNKNLQEKEVFKKKPKRANPRPKERSLPPMEVDLHIHKLVKSTKGMTNHDMVTLQLDTARRQLDFAISKRIPKIVFIHGVGQGVLKEELRYLFGRYDNVRISDADYRKYGLGAMEVYIVQNPQ</sequence>
<dbReference type="RefSeq" id="WP_378321915.1">
    <property type="nucleotide sequence ID" value="NZ_JBHUHY010000033.1"/>
</dbReference>
<dbReference type="Gene3D" id="3.30.1370.110">
    <property type="match status" value="1"/>
</dbReference>
<dbReference type="EMBL" id="JBHUHY010000033">
    <property type="protein sequence ID" value="MFD2188889.1"/>
    <property type="molecule type" value="Genomic_DNA"/>
</dbReference>
<dbReference type="Pfam" id="PF01713">
    <property type="entry name" value="Smr"/>
    <property type="match status" value="1"/>
</dbReference>
<accession>A0ABW5B0X1</accession>
<evidence type="ECO:0000313" key="2">
    <source>
        <dbReference type="EMBL" id="MFD2188889.1"/>
    </source>
</evidence>